<keyword evidence="4" id="KW-1185">Reference proteome</keyword>
<accession>A0ABT7LV38</accession>
<evidence type="ECO:0000256" key="1">
    <source>
        <dbReference type="SAM" id="Coils"/>
    </source>
</evidence>
<feature type="region of interest" description="Disordered" evidence="2">
    <location>
        <begin position="1"/>
        <end position="121"/>
    </location>
</feature>
<feature type="compositionally biased region" description="Polar residues" evidence="2">
    <location>
        <begin position="20"/>
        <end position="34"/>
    </location>
</feature>
<name>A0ABT7LV38_9CYAN</name>
<protein>
    <submittedName>
        <fullName evidence="3">Uncharacterized protein</fullName>
    </submittedName>
</protein>
<evidence type="ECO:0000256" key="2">
    <source>
        <dbReference type="SAM" id="MobiDB-lite"/>
    </source>
</evidence>
<feature type="coiled-coil region" evidence="1">
    <location>
        <begin position="385"/>
        <end position="412"/>
    </location>
</feature>
<dbReference type="Proteomes" id="UP001230986">
    <property type="component" value="Unassembled WGS sequence"/>
</dbReference>
<gene>
    <name evidence="3" type="ORF">QQ055_00165</name>
</gene>
<comment type="caution">
    <text evidence="3">The sequence shown here is derived from an EMBL/GenBank/DDBJ whole genome shotgun (WGS) entry which is preliminary data.</text>
</comment>
<reference evidence="3 4" key="1">
    <citation type="submission" date="2023-06" db="EMBL/GenBank/DDBJ databases">
        <title>Whole genome sequence of Oscillatoria calcuttensis NRMC-F 0142.</title>
        <authorList>
            <person name="Shakena Fathima T."/>
            <person name="Muralitharan G."/>
            <person name="Thajuddin N."/>
        </authorList>
    </citation>
    <scope>NUCLEOTIDE SEQUENCE [LARGE SCALE GENOMIC DNA]</scope>
    <source>
        <strain evidence="3 4">NRMC-F 0142</strain>
    </source>
</reference>
<feature type="compositionally biased region" description="Acidic residues" evidence="2">
    <location>
        <begin position="94"/>
        <end position="106"/>
    </location>
</feature>
<evidence type="ECO:0000313" key="4">
    <source>
        <dbReference type="Proteomes" id="UP001230986"/>
    </source>
</evidence>
<sequence>MQQQEAMMRDLLKRYRFGSRGQQPNAPDRSSFTATRPMARPQGGLQLEDVAELDFGQLVRQVPPQTEEGNPWGRALGNIGGALAGKTASLLKGDEEEGVEITETEESPVKKAGRGVQEWLQGGQLPVDEVSIIGEETTEPTLAREPRASDALWAEIQRRTGKDLKKGGKDADTTHNFKDVLRSFGLGALQSLANADPRQGTASMLGSALGGGIAGGVGGAIDPNTDEKIGNEIALASLTPKYQQQYGLEQQRDVDELNRQKSQAAIDELTMRPVLRRKEIERKALADQRRNEMAQMTLDWKKEDRDRFYELEEQKQAARERKDETAVRQFERKQAEIERANRAREKQNADNEAGRNQRAGLAEAGRNQRQQIAIQAQAKAAELRAAQQSGRMERAAELRKELEELKRQYDNQ</sequence>
<dbReference type="RefSeq" id="WP_286004010.1">
    <property type="nucleotide sequence ID" value="NZ_JASVEJ010000001.1"/>
</dbReference>
<feature type="compositionally biased region" description="Basic and acidic residues" evidence="2">
    <location>
        <begin position="315"/>
        <end position="355"/>
    </location>
</feature>
<organism evidence="3 4">
    <name type="scientific">Geitlerinema calcuttense NRMC-F 0142</name>
    <dbReference type="NCBI Taxonomy" id="2922238"/>
    <lineage>
        <taxon>Bacteria</taxon>
        <taxon>Bacillati</taxon>
        <taxon>Cyanobacteriota</taxon>
        <taxon>Cyanophyceae</taxon>
        <taxon>Geitlerinematales</taxon>
        <taxon>Geitlerinemataceae</taxon>
        <taxon>Geitlerinema</taxon>
    </lineage>
</organism>
<evidence type="ECO:0000313" key="3">
    <source>
        <dbReference type="EMBL" id="MDL5055902.1"/>
    </source>
</evidence>
<feature type="region of interest" description="Disordered" evidence="2">
    <location>
        <begin position="315"/>
        <end position="373"/>
    </location>
</feature>
<dbReference type="EMBL" id="JASVEJ010000001">
    <property type="protein sequence ID" value="MDL5055902.1"/>
    <property type="molecule type" value="Genomic_DNA"/>
</dbReference>
<proteinExistence type="predicted"/>
<keyword evidence="1" id="KW-0175">Coiled coil</keyword>